<reference evidence="3 4" key="1">
    <citation type="submission" date="2018-07" db="EMBL/GenBank/DDBJ databases">
        <title>Genomic Encyclopedia of Type Strains, Phase III (KMG-III): the genomes of soil and plant-associated and newly described type strains.</title>
        <authorList>
            <person name="Whitman W."/>
        </authorList>
    </citation>
    <scope>NUCLEOTIDE SEQUENCE [LARGE SCALE GENOMIC DNA]</scope>
    <source>
        <strain evidence="3 4">CECT 8575</strain>
    </source>
</reference>
<evidence type="ECO:0000313" key="3">
    <source>
        <dbReference type="EMBL" id="RCW44609.1"/>
    </source>
</evidence>
<keyword evidence="4" id="KW-1185">Reference proteome</keyword>
<evidence type="ECO:0000259" key="2">
    <source>
        <dbReference type="Pfam" id="PF01370"/>
    </source>
</evidence>
<accession>A0A368VSC8</accession>
<gene>
    <name evidence="3" type="ORF">DFQ14_104198</name>
</gene>
<dbReference type="AlphaFoldDB" id="A0A368VSC8"/>
<dbReference type="InterPro" id="IPR001509">
    <property type="entry name" value="Epimerase_deHydtase"/>
</dbReference>
<dbReference type="PANTHER" id="PTHR43245">
    <property type="entry name" value="BIFUNCTIONAL POLYMYXIN RESISTANCE PROTEIN ARNA"/>
    <property type="match status" value="1"/>
</dbReference>
<dbReference type="InterPro" id="IPR036291">
    <property type="entry name" value="NAD(P)-bd_dom_sf"/>
</dbReference>
<dbReference type="RefSeq" id="WP_114452711.1">
    <property type="nucleotide sequence ID" value="NZ_QPJC01000004.1"/>
</dbReference>
<dbReference type="InterPro" id="IPR050177">
    <property type="entry name" value="Lipid_A_modif_metabolic_enz"/>
</dbReference>
<dbReference type="Gene3D" id="3.40.50.720">
    <property type="entry name" value="NAD(P)-binding Rossmann-like Domain"/>
    <property type="match status" value="1"/>
</dbReference>
<dbReference type="Pfam" id="PF01370">
    <property type="entry name" value="Epimerase"/>
    <property type="match status" value="1"/>
</dbReference>
<evidence type="ECO:0000313" key="4">
    <source>
        <dbReference type="Proteomes" id="UP000253495"/>
    </source>
</evidence>
<feature type="region of interest" description="Disordered" evidence="1">
    <location>
        <begin position="330"/>
        <end position="357"/>
    </location>
</feature>
<organism evidence="3 4">
    <name type="scientific">Halopolyspora algeriensis</name>
    <dbReference type="NCBI Taxonomy" id="1500506"/>
    <lineage>
        <taxon>Bacteria</taxon>
        <taxon>Bacillati</taxon>
        <taxon>Actinomycetota</taxon>
        <taxon>Actinomycetes</taxon>
        <taxon>Actinomycetes incertae sedis</taxon>
        <taxon>Halopolyspora</taxon>
    </lineage>
</organism>
<comment type="caution">
    <text evidence="3">The sequence shown here is derived from an EMBL/GenBank/DDBJ whole genome shotgun (WGS) entry which is preliminary data.</text>
</comment>
<dbReference type="PANTHER" id="PTHR43245:SF52">
    <property type="entry name" value="NAD-DEPENDENT EPIMERASE_DEHYDRATASE"/>
    <property type="match status" value="1"/>
</dbReference>
<evidence type="ECO:0000256" key="1">
    <source>
        <dbReference type="SAM" id="MobiDB-lite"/>
    </source>
</evidence>
<dbReference type="EMBL" id="QPJC01000004">
    <property type="protein sequence ID" value="RCW44609.1"/>
    <property type="molecule type" value="Genomic_DNA"/>
</dbReference>
<proteinExistence type="predicted"/>
<protein>
    <submittedName>
        <fullName evidence="3">Nucleoside-diphosphate-sugar epimerase</fullName>
    </submittedName>
</protein>
<dbReference type="OrthoDB" id="3338687at2"/>
<sequence length="357" mass="38943">MAEHTQSGGTRVAVLGATGNVGTSLVEALSHDPEIAEVRALSRREATWSSPKVQWIGTDACTDDLVSRFRGLDTVVHLEWIFQPTHNPATTWRNNVHGSLRVFDAVAEAGVRNLVYASSVGAYSPGPKTRAVDEQWPTHGWPAAAYTREKAYVERCLDSFEQQHPDLRITRLRPGFIFKHESASQQRRLFAGPLLPERLAHPELLPAIPDMPGLRFQALHTADAAEAYRLAVHTPVRGAVNIAADPIIDGPQLAELFGTRTVRIPSAPVRAALAGAWTLHLVPASPQLFDAVLHLPIMDTTRARTELGWTPRYSSTEAISAFVEGLRHHGGADTPPLAPEIPGGRVQELKTGVGERQ</sequence>
<feature type="domain" description="NAD-dependent epimerase/dehydratase" evidence="2">
    <location>
        <begin position="12"/>
        <end position="234"/>
    </location>
</feature>
<dbReference type="Proteomes" id="UP000253495">
    <property type="component" value="Unassembled WGS sequence"/>
</dbReference>
<dbReference type="SUPFAM" id="SSF51735">
    <property type="entry name" value="NAD(P)-binding Rossmann-fold domains"/>
    <property type="match status" value="1"/>
</dbReference>
<name>A0A368VSC8_9ACTN</name>